<dbReference type="Pfam" id="PF04463">
    <property type="entry name" value="2-thiour_desulf"/>
    <property type="match status" value="1"/>
</dbReference>
<proteinExistence type="predicted"/>
<dbReference type="InterPro" id="IPR013560">
    <property type="entry name" value="DUF1722"/>
</dbReference>
<feature type="domain" description="DUF1722" evidence="1">
    <location>
        <begin position="194"/>
        <end position="310"/>
    </location>
</feature>
<dbReference type="PANTHER" id="PTHR30087:SF0">
    <property type="entry name" value="INNER MEMBRANE PROTEIN"/>
    <property type="match status" value="1"/>
</dbReference>
<dbReference type="InterPro" id="IPR007553">
    <property type="entry name" value="2-thiour_desulf"/>
</dbReference>
<dbReference type="RefSeq" id="WP_345337795.1">
    <property type="nucleotide sequence ID" value="NZ_BAABLI010000003.1"/>
</dbReference>
<evidence type="ECO:0000313" key="2">
    <source>
        <dbReference type="EMBL" id="MFD2094374.1"/>
    </source>
</evidence>
<dbReference type="EMBL" id="JBHUHT010000003">
    <property type="protein sequence ID" value="MFD2094374.1"/>
    <property type="molecule type" value="Genomic_DNA"/>
</dbReference>
<gene>
    <name evidence="2" type="ORF">ACFSJ3_00115</name>
</gene>
<keyword evidence="3" id="KW-1185">Reference proteome</keyword>
<evidence type="ECO:0000313" key="3">
    <source>
        <dbReference type="Proteomes" id="UP001597380"/>
    </source>
</evidence>
<accession>A0ABW4XH73</accession>
<dbReference type="PIRSF" id="PIRSF037004">
    <property type="entry name" value="UCP037004"/>
    <property type="match status" value="1"/>
</dbReference>
<protein>
    <submittedName>
        <fullName evidence="2">YbgA family protein</fullName>
    </submittedName>
</protein>
<evidence type="ECO:0000259" key="1">
    <source>
        <dbReference type="Pfam" id="PF08349"/>
    </source>
</evidence>
<dbReference type="Proteomes" id="UP001597380">
    <property type="component" value="Unassembled WGS sequence"/>
</dbReference>
<dbReference type="Pfam" id="PF08349">
    <property type="entry name" value="DUF1722"/>
    <property type="match status" value="1"/>
</dbReference>
<sequence length="319" mass="36500">MSHSFNKIPVGVSACVVGQKVRFDGGHKQSGFVVRDLDPYFDYRPACPEVAAGMGVPRQTVRLVEDQGQTRVRGSRDQLLDVTEDLNNASERLSDGLEHLRGFIFCAKSPSCGMQRVKVYHPGGHTLRHDGVGIFAEKILKKYPYLPCEETGRLNDVLIRESFLTRVFTLDIWKREVEPNLSANAILKFHAKHKLMLMAHSPEHYKAIGPLLSNLKQADLEQVAKEYLTQLMQGLSIPASRKKHTNVLMHIQGYFKRALENGDKAELTEMIHRYREGLLPLSTPIELFKHYLRKNSDSYLEEQRYFQPYPEHLVVRTVF</sequence>
<dbReference type="InterPro" id="IPR017087">
    <property type="entry name" value="UCP037004"/>
</dbReference>
<dbReference type="PANTHER" id="PTHR30087">
    <property type="entry name" value="INNER MEMBRANE PROTEIN"/>
    <property type="match status" value="1"/>
</dbReference>
<organism evidence="2 3">
    <name type="scientific">Corallincola platygyrae</name>
    <dbReference type="NCBI Taxonomy" id="1193278"/>
    <lineage>
        <taxon>Bacteria</taxon>
        <taxon>Pseudomonadati</taxon>
        <taxon>Pseudomonadota</taxon>
        <taxon>Gammaproteobacteria</taxon>
        <taxon>Alteromonadales</taxon>
        <taxon>Psychromonadaceae</taxon>
        <taxon>Corallincola</taxon>
    </lineage>
</organism>
<name>A0ABW4XH73_9GAMM</name>
<comment type="caution">
    <text evidence="2">The sequence shown here is derived from an EMBL/GenBank/DDBJ whole genome shotgun (WGS) entry which is preliminary data.</text>
</comment>
<reference evidence="3" key="1">
    <citation type="journal article" date="2019" name="Int. J. Syst. Evol. Microbiol.">
        <title>The Global Catalogue of Microorganisms (GCM) 10K type strain sequencing project: providing services to taxonomists for standard genome sequencing and annotation.</title>
        <authorList>
            <consortium name="The Broad Institute Genomics Platform"/>
            <consortium name="The Broad Institute Genome Sequencing Center for Infectious Disease"/>
            <person name="Wu L."/>
            <person name="Ma J."/>
        </authorList>
    </citation>
    <scope>NUCLEOTIDE SEQUENCE [LARGE SCALE GENOMIC DNA]</scope>
    <source>
        <strain evidence="3">CGMCC 1.10992</strain>
    </source>
</reference>